<evidence type="ECO:0000313" key="6">
    <source>
        <dbReference type="EnsemblMetazoa" id="SMAR009848-PA"/>
    </source>
</evidence>
<evidence type="ECO:0000256" key="3">
    <source>
        <dbReference type="ARBA" id="ARBA00023180"/>
    </source>
</evidence>
<dbReference type="Pfam" id="PF16077">
    <property type="entry name" value="Spaetzle"/>
    <property type="match status" value="1"/>
</dbReference>
<keyword evidence="1 4" id="KW-0732">Signal</keyword>
<evidence type="ECO:0000256" key="2">
    <source>
        <dbReference type="ARBA" id="ARBA00023157"/>
    </source>
</evidence>
<dbReference type="eggNOG" id="ENOG502QWM3">
    <property type="taxonomic scope" value="Eukaryota"/>
</dbReference>
<keyword evidence="3" id="KW-0325">Glycoprotein</keyword>
<reference evidence="7" key="1">
    <citation type="submission" date="2011-05" db="EMBL/GenBank/DDBJ databases">
        <authorList>
            <person name="Richards S.R."/>
            <person name="Qu J."/>
            <person name="Jiang H."/>
            <person name="Jhangiani S.N."/>
            <person name="Agravi P."/>
            <person name="Goodspeed R."/>
            <person name="Gross S."/>
            <person name="Mandapat C."/>
            <person name="Jackson L."/>
            <person name="Mathew T."/>
            <person name="Pu L."/>
            <person name="Thornton R."/>
            <person name="Saada N."/>
            <person name="Wilczek-Boney K.B."/>
            <person name="Lee S."/>
            <person name="Kovar C."/>
            <person name="Wu Y."/>
            <person name="Scherer S.E."/>
            <person name="Worley K.C."/>
            <person name="Muzny D.M."/>
            <person name="Gibbs R."/>
        </authorList>
    </citation>
    <scope>NUCLEOTIDE SEQUENCE</scope>
    <source>
        <strain evidence="7">Brora</strain>
    </source>
</reference>
<dbReference type="GO" id="GO:0008083">
    <property type="term" value="F:growth factor activity"/>
    <property type="evidence" value="ECO:0007669"/>
    <property type="project" value="TreeGrafter"/>
</dbReference>
<dbReference type="STRING" id="126957.T1J828"/>
<feature type="domain" description="Spaetzle" evidence="5">
    <location>
        <begin position="107"/>
        <end position="146"/>
    </location>
</feature>
<evidence type="ECO:0000256" key="1">
    <source>
        <dbReference type="ARBA" id="ARBA00022729"/>
    </source>
</evidence>
<protein>
    <recommendedName>
        <fullName evidence="5">Spaetzle domain-containing protein</fullName>
    </recommendedName>
</protein>
<evidence type="ECO:0000256" key="4">
    <source>
        <dbReference type="SAM" id="SignalP"/>
    </source>
</evidence>
<dbReference type="Gene3D" id="2.10.90.10">
    <property type="entry name" value="Cystine-knot cytokines"/>
    <property type="match status" value="1"/>
</dbReference>
<dbReference type="GO" id="GO:0005121">
    <property type="term" value="F:Toll binding"/>
    <property type="evidence" value="ECO:0007669"/>
    <property type="project" value="TreeGrafter"/>
</dbReference>
<reference evidence="6" key="2">
    <citation type="submission" date="2015-02" db="UniProtKB">
        <authorList>
            <consortium name="EnsemblMetazoa"/>
        </authorList>
    </citation>
    <scope>IDENTIFICATION</scope>
</reference>
<dbReference type="HOGENOM" id="CLU_1167147_0_0_1"/>
<dbReference type="InterPro" id="IPR052444">
    <property type="entry name" value="Spz/Toll_ligand-like"/>
</dbReference>
<dbReference type="InterPro" id="IPR029034">
    <property type="entry name" value="Cystine-knot_cytokine"/>
</dbReference>
<organism evidence="6 7">
    <name type="scientific">Strigamia maritima</name>
    <name type="common">European centipede</name>
    <name type="synonym">Geophilus maritimus</name>
    <dbReference type="NCBI Taxonomy" id="126957"/>
    <lineage>
        <taxon>Eukaryota</taxon>
        <taxon>Metazoa</taxon>
        <taxon>Ecdysozoa</taxon>
        <taxon>Arthropoda</taxon>
        <taxon>Myriapoda</taxon>
        <taxon>Chilopoda</taxon>
        <taxon>Pleurostigmophora</taxon>
        <taxon>Geophilomorpha</taxon>
        <taxon>Linotaeniidae</taxon>
        <taxon>Strigamia</taxon>
    </lineage>
</organism>
<keyword evidence="7" id="KW-1185">Reference proteome</keyword>
<keyword evidence="2" id="KW-1015">Disulfide bond</keyword>
<name>T1J828_STRMM</name>
<dbReference type="GO" id="GO:0045087">
    <property type="term" value="P:innate immune response"/>
    <property type="evidence" value="ECO:0007669"/>
    <property type="project" value="TreeGrafter"/>
</dbReference>
<accession>T1J828</accession>
<evidence type="ECO:0000313" key="7">
    <source>
        <dbReference type="Proteomes" id="UP000014500"/>
    </source>
</evidence>
<dbReference type="InterPro" id="IPR032104">
    <property type="entry name" value="Spaetzle"/>
</dbReference>
<dbReference type="Proteomes" id="UP000014500">
    <property type="component" value="Unassembled WGS sequence"/>
</dbReference>
<dbReference type="PANTHER" id="PTHR23199">
    <property type="entry name" value="NEUROTROPHIN 1-RELATED"/>
    <property type="match status" value="1"/>
</dbReference>
<dbReference type="GO" id="GO:0021556">
    <property type="term" value="P:central nervous system formation"/>
    <property type="evidence" value="ECO:0007669"/>
    <property type="project" value="TreeGrafter"/>
</dbReference>
<dbReference type="PANTHER" id="PTHR23199:SF13">
    <property type="entry name" value="PROTEIN SPAETZLE 3"/>
    <property type="match status" value="1"/>
</dbReference>
<dbReference type="EnsemblMetazoa" id="SMAR009848-RA">
    <property type="protein sequence ID" value="SMAR009848-PA"/>
    <property type="gene ID" value="SMAR009848"/>
</dbReference>
<dbReference type="GO" id="GO:0005615">
    <property type="term" value="C:extracellular space"/>
    <property type="evidence" value="ECO:0007669"/>
    <property type="project" value="UniProtKB-ARBA"/>
</dbReference>
<dbReference type="EMBL" id="JH431947">
    <property type="status" value="NOT_ANNOTATED_CDS"/>
    <property type="molecule type" value="Genomic_DNA"/>
</dbReference>
<feature type="chain" id="PRO_5004590282" description="Spaetzle domain-containing protein" evidence="4">
    <location>
        <begin position="17"/>
        <end position="238"/>
    </location>
</feature>
<evidence type="ECO:0000259" key="5">
    <source>
        <dbReference type="Pfam" id="PF16077"/>
    </source>
</evidence>
<sequence>MHFIEVLFALASFGFSLDIRGEIIRGYPCITRYNQLYCPTPGNNYPREKINLFIDENKALIRRMYGEFQVTPDEPFTSSVLETFDVSGGRSHRSRQFGSTNSNRVDSCESSVEIVTPYWASNSAGKIRAIVNTQHFEQAIQQEVCHLLISVLFHAGGEFRRSGASMTAVASKSTNGTDFWHMIRKMTAKMKKKERFYFSQRYFFSQKRFVYILVMVKREWHCMKNCMIQIKSNHKLNN</sequence>
<dbReference type="PhylomeDB" id="T1J828"/>
<proteinExistence type="predicted"/>
<feature type="signal peptide" evidence="4">
    <location>
        <begin position="1"/>
        <end position="16"/>
    </location>
</feature>
<dbReference type="SUPFAM" id="SSF57501">
    <property type="entry name" value="Cystine-knot cytokines"/>
    <property type="match status" value="1"/>
</dbReference>
<dbReference type="AlphaFoldDB" id="T1J828"/>